<accession>A0A0F9XHX5</accession>
<dbReference type="EMBL" id="JOKZ01000073">
    <property type="protein sequence ID" value="KKP04571.1"/>
    <property type="molecule type" value="Genomic_DNA"/>
</dbReference>
<gene>
    <name evidence="1" type="ORF">THAR02_03331</name>
</gene>
<organism evidence="1 2">
    <name type="scientific">Trichoderma harzianum</name>
    <name type="common">Hypocrea lixii</name>
    <dbReference type="NCBI Taxonomy" id="5544"/>
    <lineage>
        <taxon>Eukaryota</taxon>
        <taxon>Fungi</taxon>
        <taxon>Dikarya</taxon>
        <taxon>Ascomycota</taxon>
        <taxon>Pezizomycotina</taxon>
        <taxon>Sordariomycetes</taxon>
        <taxon>Hypocreomycetidae</taxon>
        <taxon>Hypocreales</taxon>
        <taxon>Hypocreaceae</taxon>
        <taxon>Trichoderma</taxon>
    </lineage>
</organism>
<evidence type="ECO:0000313" key="2">
    <source>
        <dbReference type="Proteomes" id="UP000034112"/>
    </source>
</evidence>
<protein>
    <submittedName>
        <fullName evidence="1">Uncharacterized protein</fullName>
    </submittedName>
</protein>
<reference evidence="2" key="1">
    <citation type="journal article" date="2015" name="Genome Announc.">
        <title>Draft whole-genome sequence of the biocontrol agent Trichoderma harzianum T6776.</title>
        <authorList>
            <person name="Baroncelli R."/>
            <person name="Piaggeschi G."/>
            <person name="Fiorini L."/>
            <person name="Bertolini E."/>
            <person name="Zapparata A."/>
            <person name="Pe M.E."/>
            <person name="Sarrocco S."/>
            <person name="Vannacci G."/>
        </authorList>
    </citation>
    <scope>NUCLEOTIDE SEQUENCE [LARGE SCALE GENOMIC DNA]</scope>
    <source>
        <strain evidence="2">T6776</strain>
    </source>
</reference>
<name>A0A0F9XHX5_TRIHA</name>
<evidence type="ECO:0000313" key="1">
    <source>
        <dbReference type="EMBL" id="KKP04571.1"/>
    </source>
</evidence>
<dbReference type="AlphaFoldDB" id="A0A0F9XHX5"/>
<sequence length="95" mass="10874">MRVENWTGTDLSSFVNSSEYHRDAARVPREELGAMYVDLLQFHEVFFGDVAGLEVMSEAVFDKYQEGEIPLFAPGDGWLGRPKDANQDRVLDWFT</sequence>
<dbReference type="OrthoDB" id="5584477at2759"/>
<comment type="caution">
    <text evidence="1">The sequence shown here is derived from an EMBL/GenBank/DDBJ whole genome shotgun (WGS) entry which is preliminary data.</text>
</comment>
<proteinExistence type="predicted"/>
<dbReference type="Proteomes" id="UP000034112">
    <property type="component" value="Unassembled WGS sequence"/>
</dbReference>